<evidence type="ECO:0000313" key="3">
    <source>
        <dbReference type="EMBL" id="MBO8201726.1"/>
    </source>
</evidence>
<gene>
    <name evidence="3" type="ORF">JW613_26015</name>
</gene>
<keyword evidence="4" id="KW-1185">Reference proteome</keyword>
<dbReference type="Gene3D" id="3.40.50.720">
    <property type="entry name" value="NAD(P)-binding Rossmann-like Domain"/>
    <property type="match status" value="1"/>
</dbReference>
<proteinExistence type="predicted"/>
<feature type="compositionally biased region" description="Low complexity" evidence="1">
    <location>
        <begin position="717"/>
        <end position="728"/>
    </location>
</feature>
<accession>A0ABS3Y331</accession>
<name>A0ABS3Y331_9ACTN</name>
<dbReference type="Gene3D" id="3.90.930.60">
    <property type="match status" value="1"/>
</dbReference>
<comment type="caution">
    <text evidence="3">The sequence shown here is derived from an EMBL/GenBank/DDBJ whole genome shotgun (WGS) entry which is preliminary data.</text>
</comment>
<sequence length="766" mass="78741">MDPTHDVRPRLRADALFMATDDGVLLQYPEGRFVLKGRTAYRWMCRLAPHLTGAHTLAELCDGLPEERRATVTAMVRTLLARGVVRDVGPADSPPGQGSSPLLPEAVRDRFADQLAYLDHQLGPGASTAFARFRATRVLIAGHGATAESCAVTLLRNGLRTVSLTGPYRQPPRQLLLERDALRAAGCDVEVEMLAAGEDSGGPREAEDAADLVVACGTGHGELARRNRVALDGGPALLPLTVLDGTAVLGPLVHGRGDGDGGDDGEGTGGGGQAAGCWQCAVLRLAANLEPMDSAALLRAVHTERSAAGPAGQLDRMLGTTLAFEVFRYRTGALPAECTGALVLQDRATLATSRETLLAHPDCAACGRTPSTARAGTSGQAGPGVGDRTGPAREAALFGAYAGVFRRYADDTLPQSPVRAARIEVAAPGPSAVPLRSVTAFALDTQADARTAARYRAALVYERLLHAHGLPRGAAQYLADGAVERVPGAELSNWSGLGGIGGTVEPVGPDEHAAEGPWLTAWEWEPAQGAFDGHGRTVAVPAAAVHPGGAVDRDGRFEPGGAGAGAGATLDAAARRGLLSALAHQGVVAALRAQAAPRMLPGQPGDAAAEEDCGFLLRAAAHLDRRVTLVELPGAAPAHAVVALAEDGPGAHTAEAFGYGTTRAEAVTHALRDLVGTLQLAAHGHQADLGDPLVPGVDAQALVAMAGCDAGVESTEEPGAGERAAARAPDGRGRAALVVVTTPPDLRAGGVETVRVLLRRSREAAE</sequence>
<dbReference type="GeneID" id="96263982"/>
<organism evidence="3 4">
    <name type="scientific">Streptomyces smyrnaeus</name>
    <dbReference type="NCBI Taxonomy" id="1387713"/>
    <lineage>
        <taxon>Bacteria</taxon>
        <taxon>Bacillati</taxon>
        <taxon>Actinomycetota</taxon>
        <taxon>Actinomycetes</taxon>
        <taxon>Kitasatosporales</taxon>
        <taxon>Streptomycetaceae</taxon>
        <taxon>Streptomyces</taxon>
    </lineage>
</organism>
<evidence type="ECO:0000313" key="4">
    <source>
        <dbReference type="Proteomes" id="UP000721954"/>
    </source>
</evidence>
<evidence type="ECO:0000256" key="1">
    <source>
        <dbReference type="SAM" id="MobiDB-lite"/>
    </source>
</evidence>
<protein>
    <submittedName>
        <fullName evidence="3">TOMM leader peptide-binding protein</fullName>
    </submittedName>
</protein>
<reference evidence="3 4" key="1">
    <citation type="submission" date="2021-02" db="EMBL/GenBank/DDBJ databases">
        <title>Streptomyces spirodelae sp. nov., isolated from duckweed.</title>
        <authorList>
            <person name="Saimee Y."/>
            <person name="Duangmal K."/>
        </authorList>
    </citation>
    <scope>NUCLEOTIDE SEQUENCE [LARGE SCALE GENOMIC DNA]</scope>
    <source>
        <strain evidence="3 4">DSM 42105</strain>
    </source>
</reference>
<dbReference type="NCBIfam" id="TIGR03882">
    <property type="entry name" value="cyclo_dehyd_2"/>
    <property type="match status" value="1"/>
</dbReference>
<feature type="domain" description="YcaO" evidence="2">
    <location>
        <begin position="447"/>
        <end position="766"/>
    </location>
</feature>
<evidence type="ECO:0000259" key="2">
    <source>
        <dbReference type="PROSITE" id="PS51664"/>
    </source>
</evidence>
<dbReference type="EMBL" id="JAFFZM010000017">
    <property type="protein sequence ID" value="MBO8201726.1"/>
    <property type="molecule type" value="Genomic_DNA"/>
</dbReference>
<dbReference type="Proteomes" id="UP000721954">
    <property type="component" value="Unassembled WGS sequence"/>
</dbReference>
<dbReference type="InterPro" id="IPR022291">
    <property type="entry name" value="Bacteriocin_synth_cyclodeHase"/>
</dbReference>
<dbReference type="PROSITE" id="PS51664">
    <property type="entry name" value="YCAO"/>
    <property type="match status" value="1"/>
</dbReference>
<dbReference type="RefSeq" id="WP_209213341.1">
    <property type="nucleotide sequence ID" value="NZ_JAFFZM010000017.1"/>
</dbReference>
<feature type="region of interest" description="Disordered" evidence="1">
    <location>
        <begin position="713"/>
        <end position="732"/>
    </location>
</feature>
<dbReference type="InterPro" id="IPR003776">
    <property type="entry name" value="YcaO-like_dom"/>
</dbReference>